<dbReference type="AlphaFoldDB" id="A0A8J4BYX0"/>
<dbReference type="Proteomes" id="UP000747110">
    <property type="component" value="Unassembled WGS sequence"/>
</dbReference>
<keyword evidence="3" id="KW-1185">Reference proteome</keyword>
<evidence type="ECO:0000313" key="2">
    <source>
        <dbReference type="EMBL" id="GIL72322.1"/>
    </source>
</evidence>
<evidence type="ECO:0000256" key="1">
    <source>
        <dbReference type="SAM" id="MobiDB-lite"/>
    </source>
</evidence>
<name>A0A8J4BYX0_9CHLO</name>
<feature type="region of interest" description="Disordered" evidence="1">
    <location>
        <begin position="208"/>
        <end position="230"/>
    </location>
</feature>
<evidence type="ECO:0000313" key="3">
    <source>
        <dbReference type="Proteomes" id="UP000747110"/>
    </source>
</evidence>
<dbReference type="OrthoDB" id="10624797at2759"/>
<gene>
    <name evidence="2" type="ORF">Vretifemale_2688</name>
</gene>
<sequence>ATPVVGRTLSMMNDSRLPPAAALRALAAASVARHGGNSGGGAVGGGGGGEFSPVGAITSLLTPGVASAYGTLGLDGTTLSGGGSSGGGARPRRMRSQDLINAVPASPFSSSPPIGVGLVPNTTGPAAAAAQQLPAALRNSLLNALSNGQMHSPMINGGGGGGGGGGSLPVINAVGGGPAAQDGLLTAPLTRGTLLAVAEEPEGLPLFQMDDTGGGGDVGGDGARGGSAAK</sequence>
<accession>A0A8J4BYX0</accession>
<feature type="compositionally biased region" description="Gly residues" evidence="1">
    <location>
        <begin position="212"/>
        <end position="230"/>
    </location>
</feature>
<protein>
    <submittedName>
        <fullName evidence="2">Uncharacterized protein</fullName>
    </submittedName>
</protein>
<dbReference type="EMBL" id="BNCP01000004">
    <property type="protein sequence ID" value="GIL72322.1"/>
    <property type="molecule type" value="Genomic_DNA"/>
</dbReference>
<proteinExistence type="predicted"/>
<organism evidence="2 3">
    <name type="scientific">Volvox reticuliferus</name>
    <dbReference type="NCBI Taxonomy" id="1737510"/>
    <lineage>
        <taxon>Eukaryota</taxon>
        <taxon>Viridiplantae</taxon>
        <taxon>Chlorophyta</taxon>
        <taxon>core chlorophytes</taxon>
        <taxon>Chlorophyceae</taxon>
        <taxon>CS clade</taxon>
        <taxon>Chlamydomonadales</taxon>
        <taxon>Volvocaceae</taxon>
        <taxon>Volvox</taxon>
    </lineage>
</organism>
<feature type="non-terminal residue" evidence="2">
    <location>
        <position position="1"/>
    </location>
</feature>
<comment type="caution">
    <text evidence="2">The sequence shown here is derived from an EMBL/GenBank/DDBJ whole genome shotgun (WGS) entry which is preliminary data.</text>
</comment>
<reference evidence="2" key="1">
    <citation type="journal article" date="2021" name="Proc. Natl. Acad. Sci. U.S.A.">
        <title>Three genomes in the algal genus Volvox reveal the fate of a haploid sex-determining region after a transition to homothallism.</title>
        <authorList>
            <person name="Yamamoto K."/>
            <person name="Hamaji T."/>
            <person name="Kawai-Toyooka H."/>
            <person name="Matsuzaki R."/>
            <person name="Takahashi F."/>
            <person name="Nishimura Y."/>
            <person name="Kawachi M."/>
            <person name="Noguchi H."/>
            <person name="Minakuchi Y."/>
            <person name="Umen J.G."/>
            <person name="Toyoda A."/>
            <person name="Nozaki H."/>
        </authorList>
    </citation>
    <scope>NUCLEOTIDE SEQUENCE</scope>
    <source>
        <strain evidence="2">NIES-3786</strain>
    </source>
</reference>